<name>A0A0A9FV16_ARUDO</name>
<reference evidence="1" key="1">
    <citation type="submission" date="2014-09" db="EMBL/GenBank/DDBJ databases">
        <authorList>
            <person name="Magalhaes I.L.F."/>
            <person name="Oliveira U."/>
            <person name="Santos F.R."/>
            <person name="Vidigal T.H.D.A."/>
            <person name="Brescovit A.D."/>
            <person name="Santos A.J."/>
        </authorList>
    </citation>
    <scope>NUCLEOTIDE SEQUENCE</scope>
    <source>
        <tissue evidence="1">Shoot tissue taken approximately 20 cm above the soil surface</tissue>
    </source>
</reference>
<proteinExistence type="predicted"/>
<protein>
    <submittedName>
        <fullName evidence="1">Uncharacterized protein</fullName>
    </submittedName>
</protein>
<reference evidence="1" key="2">
    <citation type="journal article" date="2015" name="Data Brief">
        <title>Shoot transcriptome of the giant reed, Arundo donax.</title>
        <authorList>
            <person name="Barrero R.A."/>
            <person name="Guerrero F.D."/>
            <person name="Moolhuijzen P."/>
            <person name="Goolsby J.A."/>
            <person name="Tidwell J."/>
            <person name="Bellgard S.E."/>
            <person name="Bellgard M.I."/>
        </authorList>
    </citation>
    <scope>NUCLEOTIDE SEQUENCE</scope>
    <source>
        <tissue evidence="1">Shoot tissue taken approximately 20 cm above the soil surface</tissue>
    </source>
</reference>
<dbReference type="EMBL" id="GBRH01183750">
    <property type="protein sequence ID" value="JAE14146.1"/>
    <property type="molecule type" value="Transcribed_RNA"/>
</dbReference>
<dbReference type="AlphaFoldDB" id="A0A0A9FV16"/>
<accession>A0A0A9FV16</accession>
<evidence type="ECO:0000313" key="1">
    <source>
        <dbReference type="EMBL" id="JAE14146.1"/>
    </source>
</evidence>
<organism evidence="1">
    <name type="scientific">Arundo donax</name>
    <name type="common">Giant reed</name>
    <name type="synonym">Donax arundinaceus</name>
    <dbReference type="NCBI Taxonomy" id="35708"/>
    <lineage>
        <taxon>Eukaryota</taxon>
        <taxon>Viridiplantae</taxon>
        <taxon>Streptophyta</taxon>
        <taxon>Embryophyta</taxon>
        <taxon>Tracheophyta</taxon>
        <taxon>Spermatophyta</taxon>
        <taxon>Magnoliopsida</taxon>
        <taxon>Liliopsida</taxon>
        <taxon>Poales</taxon>
        <taxon>Poaceae</taxon>
        <taxon>PACMAD clade</taxon>
        <taxon>Arundinoideae</taxon>
        <taxon>Arundineae</taxon>
        <taxon>Arundo</taxon>
    </lineage>
</organism>
<sequence>MSMKHTVDLLGNPLVHFVVVQ</sequence>